<feature type="region of interest" description="Disordered" evidence="1">
    <location>
        <begin position="1"/>
        <end position="20"/>
    </location>
</feature>
<gene>
    <name evidence="3" type="ORF">EHS24_006790</name>
</gene>
<dbReference type="OrthoDB" id="2595940at2759"/>
<feature type="region of interest" description="Disordered" evidence="1">
    <location>
        <begin position="42"/>
        <end position="68"/>
    </location>
</feature>
<dbReference type="STRING" id="105984.A0A427XWB8"/>
<comment type="caution">
    <text evidence="3">The sequence shown here is derived from an EMBL/GenBank/DDBJ whole genome shotgun (WGS) entry which is preliminary data.</text>
</comment>
<dbReference type="Pfam" id="PF16015">
    <property type="entry name" value="Promethin"/>
    <property type="match status" value="1"/>
</dbReference>
<keyword evidence="2" id="KW-0472">Membrane</keyword>
<feature type="compositionally biased region" description="Polar residues" evidence="1">
    <location>
        <begin position="335"/>
        <end position="346"/>
    </location>
</feature>
<dbReference type="EMBL" id="RSCE01000004">
    <property type="protein sequence ID" value="RSH83132.1"/>
    <property type="molecule type" value="Genomic_DNA"/>
</dbReference>
<feature type="compositionally biased region" description="Basic residues" evidence="1">
    <location>
        <begin position="258"/>
        <end position="274"/>
    </location>
</feature>
<dbReference type="Proteomes" id="UP000279236">
    <property type="component" value="Unassembled WGS sequence"/>
</dbReference>
<proteinExistence type="predicted"/>
<evidence type="ECO:0000256" key="1">
    <source>
        <dbReference type="SAM" id="MobiDB-lite"/>
    </source>
</evidence>
<feature type="transmembrane region" description="Helical" evidence="2">
    <location>
        <begin position="122"/>
        <end position="149"/>
    </location>
</feature>
<sequence>MAPVPYTSQPPSQSPQPSTILAQSVKYRSTYQKRTSLVAMSPTAIMSEPAGTPGPGGTPGVSTHTATALGLPRSPAATAKLDDISRRVREQSDRGADPASLQRALTPIADGIKVFADTNPVIFTFLAIFAALSFIPVACFVGFVVAATVLFSGTAVFGLCLSVAAAVFFAGAVLLPVLIFTGTMALLSLCCLLGLFLAHRLYLHLTDASAADRGMVETLSTGVRTWFDETRSRVGLGPHTYRPMAFEDYKAFDEHHLQHQHQHQHQHGAHTHTHRGSEYVAVTGGPGGGKPQLGFIDYTAHHPQPTPSHPHAPAHTAHGASPVTMPRIKVESKSDLFTPQGQSQGQRVRPADTTVVKRESDDSDWESEG</sequence>
<keyword evidence="4" id="KW-1185">Reference proteome</keyword>
<dbReference type="RefSeq" id="XP_028477084.1">
    <property type="nucleotide sequence ID" value="XM_028622192.1"/>
</dbReference>
<evidence type="ECO:0000313" key="4">
    <source>
        <dbReference type="Proteomes" id="UP000279236"/>
    </source>
</evidence>
<feature type="transmembrane region" description="Helical" evidence="2">
    <location>
        <begin position="156"/>
        <end position="179"/>
    </location>
</feature>
<feature type="transmembrane region" description="Helical" evidence="2">
    <location>
        <begin position="185"/>
        <end position="203"/>
    </location>
</feature>
<reference evidence="3 4" key="1">
    <citation type="submission" date="2018-11" db="EMBL/GenBank/DDBJ databases">
        <title>Genome sequence of Apiotrichum porosum DSM 27194.</title>
        <authorList>
            <person name="Aliyu H."/>
            <person name="Gorte O."/>
            <person name="Ochsenreither K."/>
        </authorList>
    </citation>
    <scope>NUCLEOTIDE SEQUENCE [LARGE SCALE GENOMIC DNA]</scope>
    <source>
        <strain evidence="3 4">DSM 27194</strain>
    </source>
</reference>
<dbReference type="GeneID" id="39591333"/>
<feature type="compositionally biased region" description="Low complexity" evidence="1">
    <location>
        <begin position="9"/>
        <end position="18"/>
    </location>
</feature>
<keyword evidence="2" id="KW-1133">Transmembrane helix</keyword>
<protein>
    <submittedName>
        <fullName evidence="3">Uncharacterized protein</fullName>
    </submittedName>
</protein>
<keyword evidence="2" id="KW-0812">Transmembrane</keyword>
<name>A0A427XWB8_9TREE</name>
<evidence type="ECO:0000256" key="2">
    <source>
        <dbReference type="SAM" id="Phobius"/>
    </source>
</evidence>
<accession>A0A427XWB8</accession>
<organism evidence="3 4">
    <name type="scientific">Apiotrichum porosum</name>
    <dbReference type="NCBI Taxonomy" id="105984"/>
    <lineage>
        <taxon>Eukaryota</taxon>
        <taxon>Fungi</taxon>
        <taxon>Dikarya</taxon>
        <taxon>Basidiomycota</taxon>
        <taxon>Agaricomycotina</taxon>
        <taxon>Tremellomycetes</taxon>
        <taxon>Trichosporonales</taxon>
        <taxon>Trichosporonaceae</taxon>
        <taxon>Apiotrichum</taxon>
    </lineage>
</organism>
<dbReference type="AlphaFoldDB" id="A0A427XWB8"/>
<evidence type="ECO:0000313" key="3">
    <source>
        <dbReference type="EMBL" id="RSH83132.1"/>
    </source>
</evidence>
<feature type="compositionally biased region" description="Low complexity" evidence="1">
    <location>
        <begin position="311"/>
        <end position="322"/>
    </location>
</feature>
<feature type="region of interest" description="Disordered" evidence="1">
    <location>
        <begin position="255"/>
        <end position="369"/>
    </location>
</feature>